<dbReference type="EC" id="3.1.1.11" evidence="5"/>
<dbReference type="SMART" id="SM00856">
    <property type="entry name" value="PMEI"/>
    <property type="match status" value="1"/>
</dbReference>
<comment type="pathway">
    <text evidence="2">Glycan metabolism; pectin degradation; 2-dehydro-3-deoxy-D-gluconate from pectin: step 1/5.</text>
</comment>
<dbReference type="STRING" id="4232.A0A251SI56"/>
<sequence>MAFISILLTSLLIVIHPTSSAPWPNSPPPPPPNPAQQACKVTKDPKKCEESLKESPTKNATEIIQTALDISYSTNLIAQSMTQSLYEASVGNLSVITITKNCLDYLENSAYRLISTIDAFEDREIKNCRAWTSAALTYQYDCWSELQIVNNEDTDLINDTMTFVDTLVGYTSNALSFIMAFDVYGDQTASWKPLKTERDGFWEGGGGGGEPELEIPLRLLARSDVSVCKPDYDQCTYETVQEAVNAAPNWSRGWRFVIYVMKGFYEETVRVGIEKQHVVIIGDGMGRTIIAGSLNVSQPGVYTYNTPTLAVLGDGFMASHLTIRNKAGPGAHQAVAFRSDSDLSVIEECEFTGNQNTFHARSLRQFYNSCRITGNEDFIFGNSATYFENCTILIRPRQLNPEKGGDNVVTAQGRIDPAQSTGFVFHNCSINGTEEYMKLYKSNPKVHKNFLGRPQKEFSRTLFIGCHFESLITPQGWMPRDGDFALKTLYYGELNNSGKGSDLSGRVNWSSRIPPNHANVYSVRNFLQGDQWKLNVTPSYSELVRY</sequence>
<accession>A0A251SI56</accession>
<evidence type="ECO:0000256" key="6">
    <source>
        <dbReference type="ARBA" id="ARBA00022512"/>
    </source>
</evidence>
<evidence type="ECO:0000256" key="13">
    <source>
        <dbReference type="SAM" id="SignalP"/>
    </source>
</evidence>
<feature type="chain" id="PRO_5012580738" description="pectinesterase" evidence="13">
    <location>
        <begin position="21"/>
        <end position="546"/>
    </location>
</feature>
<dbReference type="UniPathway" id="UPA00545">
    <property type="reaction ID" value="UER00823"/>
</dbReference>
<dbReference type="NCBIfam" id="TIGR01614">
    <property type="entry name" value="PME_inhib"/>
    <property type="match status" value="1"/>
</dbReference>
<evidence type="ECO:0000256" key="7">
    <source>
        <dbReference type="ARBA" id="ARBA00022525"/>
    </source>
</evidence>
<dbReference type="Gene3D" id="1.20.140.40">
    <property type="entry name" value="Invertase/pectin methylesterase inhibitor family protein"/>
    <property type="match status" value="1"/>
</dbReference>
<keyword evidence="8" id="KW-0378">Hydrolase</keyword>
<dbReference type="PANTHER" id="PTHR31707">
    <property type="entry name" value="PECTINESTERASE"/>
    <property type="match status" value="1"/>
</dbReference>
<dbReference type="CDD" id="cd15798">
    <property type="entry name" value="PMEI-like_3"/>
    <property type="match status" value="1"/>
</dbReference>
<keyword evidence="10" id="KW-0961">Cell wall biogenesis/degradation</keyword>
<keyword evidence="16" id="KW-1185">Reference proteome</keyword>
<dbReference type="Pfam" id="PF01095">
    <property type="entry name" value="Pectinesterase"/>
    <property type="match status" value="1"/>
</dbReference>
<feature type="signal peptide" evidence="13">
    <location>
        <begin position="1"/>
        <end position="20"/>
    </location>
</feature>
<dbReference type="InterPro" id="IPR011050">
    <property type="entry name" value="Pectin_lyase_fold/virulence"/>
</dbReference>
<dbReference type="GO" id="GO:0030599">
    <property type="term" value="F:pectinesterase activity"/>
    <property type="evidence" value="ECO:0000318"/>
    <property type="project" value="GO_Central"/>
</dbReference>
<dbReference type="GO" id="GO:0045490">
    <property type="term" value="P:pectin catabolic process"/>
    <property type="evidence" value="ECO:0007669"/>
    <property type="project" value="UniProtKB-UniPathway"/>
</dbReference>
<feature type="region of interest" description="Disordered" evidence="12">
    <location>
        <begin position="20"/>
        <end position="41"/>
    </location>
</feature>
<evidence type="ECO:0000256" key="11">
    <source>
        <dbReference type="ARBA" id="ARBA00047928"/>
    </source>
</evidence>
<evidence type="ECO:0000256" key="8">
    <source>
        <dbReference type="ARBA" id="ARBA00022801"/>
    </source>
</evidence>
<dbReference type="Gene3D" id="2.160.20.10">
    <property type="entry name" value="Single-stranded right-handed beta-helix, Pectin lyase-like"/>
    <property type="match status" value="1"/>
</dbReference>
<comment type="catalytic activity">
    <reaction evidence="11">
        <text>[(1-&gt;4)-alpha-D-galacturonosyl methyl ester](n) + n H2O = [(1-&gt;4)-alpha-D-galacturonosyl](n) + n methanol + n H(+)</text>
        <dbReference type="Rhea" id="RHEA:22380"/>
        <dbReference type="Rhea" id="RHEA-COMP:14570"/>
        <dbReference type="Rhea" id="RHEA-COMP:14573"/>
        <dbReference type="ChEBI" id="CHEBI:15377"/>
        <dbReference type="ChEBI" id="CHEBI:15378"/>
        <dbReference type="ChEBI" id="CHEBI:17790"/>
        <dbReference type="ChEBI" id="CHEBI:140522"/>
        <dbReference type="ChEBI" id="CHEBI:140523"/>
        <dbReference type="EC" id="3.1.1.11"/>
    </reaction>
</comment>
<dbReference type="FunFam" id="2.160.20.10:FF:000029">
    <property type="entry name" value="Pectinesterase 4"/>
    <property type="match status" value="1"/>
</dbReference>
<evidence type="ECO:0000256" key="3">
    <source>
        <dbReference type="ARBA" id="ARBA00006027"/>
    </source>
</evidence>
<evidence type="ECO:0000256" key="5">
    <source>
        <dbReference type="ARBA" id="ARBA00013229"/>
    </source>
</evidence>
<keyword evidence="7" id="KW-0964">Secreted</keyword>
<dbReference type="GO" id="GO:0046910">
    <property type="term" value="F:pectinesterase inhibitor activity"/>
    <property type="evidence" value="ECO:0000318"/>
    <property type="project" value="GO_Central"/>
</dbReference>
<dbReference type="InterPro" id="IPR006501">
    <property type="entry name" value="Pectinesterase_inhib_dom"/>
</dbReference>
<dbReference type="InParanoid" id="A0A251SI56"/>
<evidence type="ECO:0000256" key="4">
    <source>
        <dbReference type="ARBA" id="ARBA00007786"/>
    </source>
</evidence>
<evidence type="ECO:0000256" key="10">
    <source>
        <dbReference type="ARBA" id="ARBA00023316"/>
    </source>
</evidence>
<dbReference type="AlphaFoldDB" id="A0A251SI56"/>
<comment type="similarity">
    <text evidence="3">In the N-terminal section; belongs to the PMEI family.</text>
</comment>
<evidence type="ECO:0000256" key="12">
    <source>
        <dbReference type="SAM" id="MobiDB-lite"/>
    </source>
</evidence>
<feature type="compositionally biased region" description="Pro residues" evidence="12">
    <location>
        <begin position="24"/>
        <end position="34"/>
    </location>
</feature>
<evidence type="ECO:0000256" key="9">
    <source>
        <dbReference type="ARBA" id="ARBA00023085"/>
    </source>
</evidence>
<evidence type="ECO:0000256" key="1">
    <source>
        <dbReference type="ARBA" id="ARBA00004191"/>
    </source>
</evidence>
<dbReference type="InterPro" id="IPR012334">
    <property type="entry name" value="Pectin_lyas_fold"/>
</dbReference>
<dbReference type="SUPFAM" id="SSF101148">
    <property type="entry name" value="Plant invertase/pectin methylesterase inhibitor"/>
    <property type="match status" value="1"/>
</dbReference>
<dbReference type="Pfam" id="PF04043">
    <property type="entry name" value="PMEI"/>
    <property type="match status" value="1"/>
</dbReference>
<evidence type="ECO:0000259" key="14">
    <source>
        <dbReference type="SMART" id="SM00856"/>
    </source>
</evidence>
<comment type="subcellular location">
    <subcellularLocation>
        <location evidence="1">Secreted</location>
        <location evidence="1">Cell wall</location>
    </subcellularLocation>
</comment>
<organism evidence="15 16">
    <name type="scientific">Helianthus annuus</name>
    <name type="common">Common sunflower</name>
    <dbReference type="NCBI Taxonomy" id="4232"/>
    <lineage>
        <taxon>Eukaryota</taxon>
        <taxon>Viridiplantae</taxon>
        <taxon>Streptophyta</taxon>
        <taxon>Embryophyta</taxon>
        <taxon>Tracheophyta</taxon>
        <taxon>Spermatophyta</taxon>
        <taxon>Magnoliopsida</taxon>
        <taxon>eudicotyledons</taxon>
        <taxon>Gunneridae</taxon>
        <taxon>Pentapetalae</taxon>
        <taxon>asterids</taxon>
        <taxon>campanulids</taxon>
        <taxon>Asterales</taxon>
        <taxon>Asteraceae</taxon>
        <taxon>Asteroideae</taxon>
        <taxon>Heliantheae alliance</taxon>
        <taxon>Heliantheae</taxon>
        <taxon>Helianthus</taxon>
    </lineage>
</organism>
<evidence type="ECO:0000313" key="16">
    <source>
        <dbReference type="Proteomes" id="UP000215914"/>
    </source>
</evidence>
<evidence type="ECO:0000256" key="2">
    <source>
        <dbReference type="ARBA" id="ARBA00005184"/>
    </source>
</evidence>
<evidence type="ECO:0000313" key="15">
    <source>
        <dbReference type="EMBL" id="OTF98526.1"/>
    </source>
</evidence>
<keyword evidence="13" id="KW-0732">Signal</keyword>
<dbReference type="EMBL" id="CM007903">
    <property type="protein sequence ID" value="OTF98526.1"/>
    <property type="molecule type" value="Genomic_DNA"/>
</dbReference>
<name>A0A251SI56_HELAN</name>
<feature type="domain" description="Pectinesterase inhibitor" evidence="14">
    <location>
        <begin position="30"/>
        <end position="177"/>
    </location>
</feature>
<dbReference type="InterPro" id="IPR000070">
    <property type="entry name" value="Pectinesterase_cat"/>
</dbReference>
<protein>
    <recommendedName>
        <fullName evidence="5">pectinesterase</fullName>
        <ecNumber evidence="5">3.1.1.11</ecNumber>
    </recommendedName>
</protein>
<dbReference type="GO" id="GO:0042545">
    <property type="term" value="P:cell wall modification"/>
    <property type="evidence" value="ECO:0007669"/>
    <property type="project" value="InterPro"/>
</dbReference>
<reference evidence="16" key="1">
    <citation type="journal article" date="2017" name="Nature">
        <title>The sunflower genome provides insights into oil metabolism, flowering and Asterid evolution.</title>
        <authorList>
            <person name="Badouin H."/>
            <person name="Gouzy J."/>
            <person name="Grassa C.J."/>
            <person name="Murat F."/>
            <person name="Staton S.E."/>
            <person name="Cottret L."/>
            <person name="Lelandais-Briere C."/>
            <person name="Owens G.L."/>
            <person name="Carrere S."/>
            <person name="Mayjonade B."/>
            <person name="Legrand L."/>
            <person name="Gill N."/>
            <person name="Kane N.C."/>
            <person name="Bowers J.E."/>
            <person name="Hubner S."/>
            <person name="Bellec A."/>
            <person name="Berard A."/>
            <person name="Berges H."/>
            <person name="Blanchet N."/>
            <person name="Boniface M.C."/>
            <person name="Brunel D."/>
            <person name="Catrice O."/>
            <person name="Chaidir N."/>
            <person name="Claudel C."/>
            <person name="Donnadieu C."/>
            <person name="Faraut T."/>
            <person name="Fievet G."/>
            <person name="Helmstetter N."/>
            <person name="King M."/>
            <person name="Knapp S.J."/>
            <person name="Lai Z."/>
            <person name="Le Paslier M.C."/>
            <person name="Lippi Y."/>
            <person name="Lorenzon L."/>
            <person name="Mandel J.R."/>
            <person name="Marage G."/>
            <person name="Marchand G."/>
            <person name="Marquand E."/>
            <person name="Bret-Mestries E."/>
            <person name="Morien E."/>
            <person name="Nambeesan S."/>
            <person name="Nguyen T."/>
            <person name="Pegot-Espagnet P."/>
            <person name="Pouilly N."/>
            <person name="Raftis F."/>
            <person name="Sallet E."/>
            <person name="Schiex T."/>
            <person name="Thomas J."/>
            <person name="Vandecasteele C."/>
            <person name="Vares D."/>
            <person name="Vear F."/>
            <person name="Vautrin S."/>
            <person name="Crespi M."/>
            <person name="Mangin B."/>
            <person name="Burke J.M."/>
            <person name="Salse J."/>
            <person name="Munos S."/>
            <person name="Vincourt P."/>
            <person name="Rieseberg L.H."/>
            <person name="Langlade N.B."/>
        </authorList>
    </citation>
    <scope>NUCLEOTIDE SEQUENCE [LARGE SCALE GENOMIC DNA]</scope>
    <source>
        <strain evidence="16">cv. SF193</strain>
    </source>
</reference>
<keyword evidence="9" id="KW-0063">Aspartyl esterase</keyword>
<gene>
    <name evidence="15" type="ORF">HannXRQ_Chr14g0446661</name>
</gene>
<keyword evidence="6" id="KW-0134">Cell wall</keyword>
<dbReference type="SUPFAM" id="SSF51126">
    <property type="entry name" value="Pectin lyase-like"/>
    <property type="match status" value="1"/>
</dbReference>
<comment type="similarity">
    <text evidence="4">In the C-terminal section; belongs to the pectinesterase family.</text>
</comment>
<proteinExistence type="inferred from homology"/>
<dbReference type="InterPro" id="IPR035513">
    <property type="entry name" value="Invertase/methylesterase_inhib"/>
</dbReference>
<dbReference type="Proteomes" id="UP000215914">
    <property type="component" value="Chromosome 14"/>
</dbReference>
<dbReference type="OMA" id="IQAEEWP"/>
<dbReference type="OrthoDB" id="2019149at2759"/>